<protein>
    <recommendedName>
        <fullName evidence="1">Phospholipid/glycerol acyltransferase domain-containing protein</fullName>
    </recommendedName>
</protein>
<organism evidence="2 3">
    <name type="scientific">Croceifilum oryzae</name>
    <dbReference type="NCBI Taxonomy" id="1553429"/>
    <lineage>
        <taxon>Bacteria</taxon>
        <taxon>Bacillati</taxon>
        <taxon>Bacillota</taxon>
        <taxon>Bacilli</taxon>
        <taxon>Bacillales</taxon>
        <taxon>Thermoactinomycetaceae</taxon>
        <taxon>Croceifilum</taxon>
    </lineage>
</organism>
<dbReference type="CDD" id="cd06551">
    <property type="entry name" value="LPLAT"/>
    <property type="match status" value="1"/>
</dbReference>
<reference evidence="2 3" key="1">
    <citation type="submission" date="2023-07" db="EMBL/GenBank/DDBJ databases">
        <title>Genomic Encyclopedia of Type Strains, Phase IV (KMG-IV): sequencing the most valuable type-strain genomes for metagenomic binning, comparative biology and taxonomic classification.</title>
        <authorList>
            <person name="Goeker M."/>
        </authorList>
    </citation>
    <scope>NUCLEOTIDE SEQUENCE [LARGE SCALE GENOMIC DNA]</scope>
    <source>
        <strain evidence="2 3">DSM 46876</strain>
    </source>
</reference>
<name>A0AAJ1TM02_9BACL</name>
<dbReference type="EMBL" id="JAUSUV010000005">
    <property type="protein sequence ID" value="MDQ0417135.1"/>
    <property type="molecule type" value="Genomic_DNA"/>
</dbReference>
<dbReference type="SMART" id="SM00563">
    <property type="entry name" value="PlsC"/>
    <property type="match status" value="1"/>
</dbReference>
<sequence length="239" mass="28427">MISADKSRSFIKVYRMYNRWLLRRSFEQIYLDDSGRMEEGRPTLFIANHSNWWDPLLVLQLNGDILKKDMYAMMAPKGQKKEFRFFRKLGGFSMNPDSTAEVQRSLRYSVQLLSEAANRALWLFPQGEMQHQEIRPIQLMSGLGSIVERMYDLQVVPVLFYYTYDGNRKPSVYIRITNALVLDEECRKRKIATRIAQEALQTRLDHLRKEVISCQTKNFKPWMKTYWGAFKLFEKMILR</sequence>
<keyword evidence="3" id="KW-1185">Reference proteome</keyword>
<evidence type="ECO:0000259" key="1">
    <source>
        <dbReference type="SMART" id="SM00563"/>
    </source>
</evidence>
<accession>A0AAJ1TM02</accession>
<feature type="domain" description="Phospholipid/glycerol acyltransferase" evidence="1">
    <location>
        <begin position="43"/>
        <end position="163"/>
    </location>
</feature>
<evidence type="ECO:0000313" key="2">
    <source>
        <dbReference type="EMBL" id="MDQ0417135.1"/>
    </source>
</evidence>
<comment type="caution">
    <text evidence="2">The sequence shown here is derived from an EMBL/GenBank/DDBJ whole genome shotgun (WGS) entry which is preliminary data.</text>
</comment>
<dbReference type="Pfam" id="PF01553">
    <property type="entry name" value="Acyltransferase"/>
    <property type="match status" value="1"/>
</dbReference>
<dbReference type="InterPro" id="IPR002123">
    <property type="entry name" value="Plipid/glycerol_acylTrfase"/>
</dbReference>
<dbReference type="AlphaFoldDB" id="A0AAJ1TM02"/>
<proteinExistence type="predicted"/>
<dbReference type="RefSeq" id="WP_307251931.1">
    <property type="nucleotide sequence ID" value="NZ_JAUSUV010000005.1"/>
</dbReference>
<gene>
    <name evidence="2" type="ORF">J2Z48_001307</name>
</gene>
<dbReference type="GO" id="GO:0016746">
    <property type="term" value="F:acyltransferase activity"/>
    <property type="evidence" value="ECO:0007669"/>
    <property type="project" value="InterPro"/>
</dbReference>
<dbReference type="SUPFAM" id="SSF69593">
    <property type="entry name" value="Glycerol-3-phosphate (1)-acyltransferase"/>
    <property type="match status" value="1"/>
</dbReference>
<evidence type="ECO:0000313" key="3">
    <source>
        <dbReference type="Proteomes" id="UP001238450"/>
    </source>
</evidence>
<dbReference type="Proteomes" id="UP001238450">
    <property type="component" value="Unassembled WGS sequence"/>
</dbReference>